<dbReference type="InterPro" id="IPR020481">
    <property type="entry name" value="Intracell_prot_inh_BsuPI"/>
</dbReference>
<sequence length="261" mass="31185">MRKNIKILFLVIAIAALFSISASAQIKVENRNIDFDLVPDQITADTYIPIEKLVDADLFDIDRVSSNRYIVLKNNNYYILENNEKLVRTNLRNRSLEYAPVVINQHFLVPVEFLEEFLNFNVRVEKGLTMPDRIDRDDQSENELRFRVYLNDDEFERDERLRLRFEIMNTGRNDVNLRFNSAQKYNIYVKNRFGRVLYSWADSKIFSQAVQNIEIEGRDSLRFEEEIDLDQFREGRYYVEVEITADNYQFDPIEKEFEIDD</sequence>
<dbReference type="Gene3D" id="2.60.40.2360">
    <property type="entry name" value="Intracellular proteinase inhibitor BsuPI"/>
    <property type="match status" value="1"/>
</dbReference>
<proteinExistence type="predicted"/>
<dbReference type="AlphaFoldDB" id="A0A2T5RST5"/>
<organism evidence="4 5">
    <name type="scientific">Halanaerobium saccharolyticum</name>
    <dbReference type="NCBI Taxonomy" id="43595"/>
    <lineage>
        <taxon>Bacteria</taxon>
        <taxon>Bacillati</taxon>
        <taxon>Bacillota</taxon>
        <taxon>Clostridia</taxon>
        <taxon>Halanaerobiales</taxon>
        <taxon>Halanaerobiaceae</taxon>
        <taxon>Halanaerobium</taxon>
    </lineage>
</organism>
<feature type="domain" description="Intracellular proteinase inhibitor BsuPI" evidence="3">
    <location>
        <begin position="150"/>
        <end position="247"/>
    </location>
</feature>
<comment type="caution">
    <text evidence="4">The sequence shown here is derived from an EMBL/GenBank/DDBJ whole genome shotgun (WGS) entry which is preliminary data.</text>
</comment>
<evidence type="ECO:0000313" key="4">
    <source>
        <dbReference type="EMBL" id="PTW03402.1"/>
    </source>
</evidence>
<feature type="chain" id="PRO_5015667889" evidence="1">
    <location>
        <begin position="25"/>
        <end position="261"/>
    </location>
</feature>
<evidence type="ECO:0000256" key="1">
    <source>
        <dbReference type="SAM" id="SignalP"/>
    </source>
</evidence>
<evidence type="ECO:0000259" key="2">
    <source>
        <dbReference type="Pfam" id="PF07833"/>
    </source>
</evidence>
<evidence type="ECO:0000259" key="3">
    <source>
        <dbReference type="Pfam" id="PF12690"/>
    </source>
</evidence>
<dbReference type="EMBL" id="QAXS01000001">
    <property type="protein sequence ID" value="PTW03402.1"/>
    <property type="molecule type" value="Genomic_DNA"/>
</dbReference>
<dbReference type="Pfam" id="PF12690">
    <property type="entry name" value="BsuPI"/>
    <property type="match status" value="1"/>
</dbReference>
<keyword evidence="1" id="KW-0732">Signal</keyword>
<protein>
    <submittedName>
        <fullName evidence="4">Copper amine oxidase-like protein</fullName>
    </submittedName>
</protein>
<dbReference type="InterPro" id="IPR036582">
    <property type="entry name" value="Mao_N_sf"/>
</dbReference>
<feature type="domain" description="Copper amine oxidase-like N-terminal" evidence="2">
    <location>
        <begin position="28"/>
        <end position="125"/>
    </location>
</feature>
<reference evidence="4 5" key="1">
    <citation type="submission" date="2018-04" db="EMBL/GenBank/DDBJ databases">
        <title>Subsurface microbial communities from deep shales in Ohio and West Virginia, USA.</title>
        <authorList>
            <person name="Wrighton K."/>
        </authorList>
    </citation>
    <scope>NUCLEOTIDE SEQUENCE [LARGE SCALE GENOMIC DNA]</scope>
    <source>
        <strain evidence="4 5">WC1</strain>
    </source>
</reference>
<dbReference type="Pfam" id="PF07833">
    <property type="entry name" value="Cu_amine_oxidN1"/>
    <property type="match status" value="1"/>
</dbReference>
<dbReference type="RefSeq" id="WP_108137486.1">
    <property type="nucleotide sequence ID" value="NZ_QAXS01000001.1"/>
</dbReference>
<dbReference type="InterPro" id="IPR012854">
    <property type="entry name" value="Cu_amine_oxidase-like_N"/>
</dbReference>
<evidence type="ECO:0000313" key="5">
    <source>
        <dbReference type="Proteomes" id="UP000244089"/>
    </source>
</evidence>
<gene>
    <name evidence="4" type="ORF">C8C76_10137</name>
</gene>
<dbReference type="InterPro" id="IPR038144">
    <property type="entry name" value="IPI"/>
</dbReference>
<accession>A0A2T5RST5</accession>
<name>A0A2T5RST5_9FIRM</name>
<dbReference type="Proteomes" id="UP000244089">
    <property type="component" value="Unassembled WGS sequence"/>
</dbReference>
<feature type="signal peptide" evidence="1">
    <location>
        <begin position="1"/>
        <end position="24"/>
    </location>
</feature>
<dbReference type="OrthoDB" id="2727970at2"/>
<dbReference type="SUPFAM" id="SSF55383">
    <property type="entry name" value="Copper amine oxidase, domain N"/>
    <property type="match status" value="1"/>
</dbReference>